<feature type="transmembrane region" description="Helical" evidence="1">
    <location>
        <begin position="404"/>
        <end position="424"/>
    </location>
</feature>
<evidence type="ECO:0000256" key="1">
    <source>
        <dbReference type="SAM" id="Phobius"/>
    </source>
</evidence>
<keyword evidence="4" id="KW-1185">Reference proteome</keyword>
<dbReference type="EMBL" id="QHJQ01000010">
    <property type="protein sequence ID" value="PXA03266.1"/>
    <property type="molecule type" value="Genomic_DNA"/>
</dbReference>
<evidence type="ECO:0000259" key="2">
    <source>
        <dbReference type="PROSITE" id="PS50125"/>
    </source>
</evidence>
<dbReference type="RefSeq" id="WP_110131821.1">
    <property type="nucleotide sequence ID" value="NZ_QHJQ01000010.1"/>
</dbReference>
<dbReference type="CDD" id="cd07302">
    <property type="entry name" value="CHD"/>
    <property type="match status" value="1"/>
</dbReference>
<dbReference type="Pfam" id="PF00211">
    <property type="entry name" value="Guanylate_cyc"/>
    <property type="match status" value="1"/>
</dbReference>
<dbReference type="AlphaFoldDB" id="A0A317ZDH6"/>
<evidence type="ECO:0000313" key="3">
    <source>
        <dbReference type="EMBL" id="PXA03266.1"/>
    </source>
</evidence>
<dbReference type="InterPro" id="IPR050697">
    <property type="entry name" value="Adenylyl/Guanylyl_Cyclase_3/4"/>
</dbReference>
<dbReference type="InterPro" id="IPR001054">
    <property type="entry name" value="A/G_cyclase"/>
</dbReference>
<feature type="transmembrane region" description="Helical" evidence="1">
    <location>
        <begin position="457"/>
        <end position="481"/>
    </location>
</feature>
<organism evidence="3 4">
    <name type="scientific">Coraliomargarita sinensis</name>
    <dbReference type="NCBI Taxonomy" id="2174842"/>
    <lineage>
        <taxon>Bacteria</taxon>
        <taxon>Pseudomonadati</taxon>
        <taxon>Verrucomicrobiota</taxon>
        <taxon>Opitutia</taxon>
        <taxon>Puniceicoccales</taxon>
        <taxon>Coraliomargaritaceae</taxon>
        <taxon>Coraliomargarita</taxon>
    </lineage>
</organism>
<proteinExistence type="predicted"/>
<dbReference type="SUPFAM" id="SSF55073">
    <property type="entry name" value="Nucleotide cyclase"/>
    <property type="match status" value="1"/>
</dbReference>
<dbReference type="Gene3D" id="3.30.70.1230">
    <property type="entry name" value="Nucleotide cyclase"/>
    <property type="match status" value="1"/>
</dbReference>
<feature type="domain" description="Guanylate cyclase" evidence="2">
    <location>
        <begin position="522"/>
        <end position="659"/>
    </location>
</feature>
<dbReference type="PANTHER" id="PTHR43081:SF1">
    <property type="entry name" value="ADENYLATE CYCLASE, TERMINAL-DIFFERENTIATION SPECIFIC"/>
    <property type="match status" value="1"/>
</dbReference>
<dbReference type="OrthoDB" id="9806704at2"/>
<dbReference type="PANTHER" id="PTHR43081">
    <property type="entry name" value="ADENYLATE CYCLASE, TERMINAL-DIFFERENTIATION SPECIFIC-RELATED"/>
    <property type="match status" value="1"/>
</dbReference>
<gene>
    <name evidence="3" type="ORF">DDZ13_12635</name>
</gene>
<name>A0A317ZDH6_9BACT</name>
<evidence type="ECO:0000313" key="4">
    <source>
        <dbReference type="Proteomes" id="UP000247099"/>
    </source>
</evidence>
<dbReference type="GO" id="GO:0004016">
    <property type="term" value="F:adenylate cyclase activity"/>
    <property type="evidence" value="ECO:0007669"/>
    <property type="project" value="UniProtKB-ARBA"/>
</dbReference>
<dbReference type="SMART" id="SM01080">
    <property type="entry name" value="CHASE2"/>
    <property type="match status" value="1"/>
</dbReference>
<dbReference type="PROSITE" id="PS50125">
    <property type="entry name" value="GUANYLATE_CYCLASE_2"/>
    <property type="match status" value="1"/>
</dbReference>
<accession>A0A317ZDH6</accession>
<comment type="caution">
    <text evidence="3">The sequence shown here is derived from an EMBL/GenBank/DDBJ whole genome shotgun (WGS) entry which is preliminary data.</text>
</comment>
<dbReference type="SMART" id="SM00044">
    <property type="entry name" value="CYCc"/>
    <property type="match status" value="1"/>
</dbReference>
<dbReference type="Pfam" id="PF05226">
    <property type="entry name" value="CHASE2"/>
    <property type="match status" value="1"/>
</dbReference>
<reference evidence="3 4" key="1">
    <citation type="submission" date="2018-05" db="EMBL/GenBank/DDBJ databases">
        <title>Coraliomargarita sinensis sp. nov., isolated from a marine solar saltern.</title>
        <authorList>
            <person name="Zhou L.Y."/>
        </authorList>
    </citation>
    <scope>NUCLEOTIDE SEQUENCE [LARGE SCALE GENOMIC DNA]</scope>
    <source>
        <strain evidence="3 4">WN38</strain>
    </source>
</reference>
<dbReference type="InterPro" id="IPR029787">
    <property type="entry name" value="Nucleotide_cyclase"/>
</dbReference>
<dbReference type="Proteomes" id="UP000247099">
    <property type="component" value="Unassembled WGS sequence"/>
</dbReference>
<keyword evidence="1" id="KW-0812">Transmembrane</keyword>
<protein>
    <recommendedName>
        <fullName evidence="2">Guanylate cyclase domain-containing protein</fullName>
    </recommendedName>
</protein>
<dbReference type="GO" id="GO:0035556">
    <property type="term" value="P:intracellular signal transduction"/>
    <property type="evidence" value="ECO:0007669"/>
    <property type="project" value="InterPro"/>
</dbReference>
<dbReference type="InterPro" id="IPR007890">
    <property type="entry name" value="CHASE2"/>
</dbReference>
<feature type="transmembrane region" description="Helical" evidence="1">
    <location>
        <begin position="7"/>
        <end position="30"/>
    </location>
</feature>
<sequence>MSRTRQLIAYAVLIAMSAGLWVALSLSGLLDGVEQEALRWRYLVRGEKVSGAPIVFVNVDPKTVAKMGDKPWDRLNFAQTVEALLGPGKARAVGVDIIFSPMGTGSLLDVKRARKGDLRFGQVVARYSDKLVLAAAYTGTSGGLSELPLRRNGFTDPPDVPFPEAPTFPIITFDTGRLGLANVDEELNRGDVPHMLPAIIEAEGEGFSRHLINGQRRYFYHILNDPEIVLEGGNMQLKDADGFALDPIPAHSSHRLLSLGLEVFLAAHDLDSEAVEWSGSALRIRREGSIFREIPLIQGQTIEVNWFRDWADQGAGLHYSMADVLEAANTLGAAAAAGDAAAVSEWEAWFERFHDKVIFIGGVDATLKDLAPTPFSRAPMPKVGLHANVYRTVQEQAYVSRVQGIGSSLIVFLLTIMVSVLILWSGRGRVWTRAGGVVALLAYTGLVFYAFNYGSCILPLIAPVGGAATATLLVVVFKLSVEEWQRRRIKTLFGAYVSPSLVEEMVESERDPELGGTEVQVTALFSDVEGFSAISEELSPSDLVALMNEYLGAMTQTFQEQQGTLDKYIGDAIVTMFGMPYPVEDHAIKACYSAVRMQERHAELRLHWAQEGKWPEKVLKMRTRIGINTGEAVIGNMGSKMRFTYTMMGDSVNLAARCESGAKSYGVYTMITEDTLKAALAHGGSLDYRKLDRIIVKGRSQPVDIFELWDGTLDEAKRKSCKKAYEEALDAYFAGRWESALSGFEASLPHEPCREFAPTTPSEVLAARCREFIEHGAPDPWDGVYRMTSK</sequence>
<dbReference type="GO" id="GO:0006171">
    <property type="term" value="P:cAMP biosynthetic process"/>
    <property type="evidence" value="ECO:0007669"/>
    <property type="project" value="TreeGrafter"/>
</dbReference>
<dbReference type="InParanoid" id="A0A317ZDH6"/>
<keyword evidence="1" id="KW-1133">Transmembrane helix</keyword>
<feature type="transmembrane region" description="Helical" evidence="1">
    <location>
        <begin position="431"/>
        <end position="451"/>
    </location>
</feature>
<keyword evidence="1" id="KW-0472">Membrane</keyword>